<sequence length="105" mass="12235">MKMGYENNHVNSIDPDKRCMQPGSNKNTRIRFLGIESNPSQPKVQTIRFYTDDSKLIYEETINARLNLKREKRKLALNQLSSKLNEGKDNPENKRLIALAFNLNR</sequence>
<dbReference type="EMBL" id="JACHCB010000009">
    <property type="protein sequence ID" value="MBB6110978.1"/>
    <property type="molecule type" value="Genomic_DNA"/>
</dbReference>
<evidence type="ECO:0000313" key="2">
    <source>
        <dbReference type="EMBL" id="MBB6110978.1"/>
    </source>
</evidence>
<organism evidence="2 3">
    <name type="scientific">Mucilaginibacter lappiensis</name>
    <dbReference type="NCBI Taxonomy" id="354630"/>
    <lineage>
        <taxon>Bacteria</taxon>
        <taxon>Pseudomonadati</taxon>
        <taxon>Bacteroidota</taxon>
        <taxon>Sphingobacteriia</taxon>
        <taxon>Sphingobacteriales</taxon>
        <taxon>Sphingobacteriaceae</taxon>
        <taxon>Mucilaginibacter</taxon>
    </lineage>
</organism>
<comment type="caution">
    <text evidence="2">The sequence shown here is derived from an EMBL/GenBank/DDBJ whole genome shotgun (WGS) entry which is preliminary data.</text>
</comment>
<evidence type="ECO:0000256" key="1">
    <source>
        <dbReference type="SAM" id="MobiDB-lite"/>
    </source>
</evidence>
<protein>
    <submittedName>
        <fullName evidence="2">Uncharacterized protein</fullName>
    </submittedName>
</protein>
<gene>
    <name evidence="2" type="ORF">HDF23_003739</name>
</gene>
<proteinExistence type="predicted"/>
<accession>A0ABR6PMH5</accession>
<name>A0ABR6PMH5_9SPHI</name>
<keyword evidence="3" id="KW-1185">Reference proteome</keyword>
<feature type="region of interest" description="Disordered" evidence="1">
    <location>
        <begin position="1"/>
        <end position="25"/>
    </location>
</feature>
<evidence type="ECO:0000313" key="3">
    <source>
        <dbReference type="Proteomes" id="UP000541583"/>
    </source>
</evidence>
<dbReference type="Proteomes" id="UP000541583">
    <property type="component" value="Unassembled WGS sequence"/>
</dbReference>
<dbReference type="RefSeq" id="WP_076374576.1">
    <property type="nucleotide sequence ID" value="NZ_FTMG01000009.1"/>
</dbReference>
<reference evidence="2 3" key="1">
    <citation type="submission" date="2020-08" db="EMBL/GenBank/DDBJ databases">
        <title>Genomic Encyclopedia of Type Strains, Phase IV (KMG-V): Genome sequencing to study the core and pangenomes of soil and plant-associated prokaryotes.</title>
        <authorList>
            <person name="Whitman W."/>
        </authorList>
    </citation>
    <scope>NUCLEOTIDE SEQUENCE [LARGE SCALE GENOMIC DNA]</scope>
    <source>
        <strain evidence="2 3">ANJLi2</strain>
    </source>
</reference>